<evidence type="ECO:0000259" key="11">
    <source>
        <dbReference type="Pfam" id="PF03281"/>
    </source>
</evidence>
<feature type="region of interest" description="Disordered" evidence="9">
    <location>
        <begin position="42"/>
        <end position="108"/>
    </location>
</feature>
<evidence type="ECO:0000259" key="12">
    <source>
        <dbReference type="Pfam" id="PF20266"/>
    </source>
</evidence>
<comment type="similarity">
    <text evidence="2">Belongs to the mab-21 family.</text>
</comment>
<evidence type="ECO:0000256" key="1">
    <source>
        <dbReference type="ARBA" id="ARBA00001946"/>
    </source>
</evidence>
<feature type="compositionally biased region" description="Basic and acidic residues" evidence="9">
    <location>
        <begin position="49"/>
        <end position="105"/>
    </location>
</feature>
<evidence type="ECO:0000256" key="3">
    <source>
        <dbReference type="ARBA" id="ARBA00022679"/>
    </source>
</evidence>
<dbReference type="PANTHER" id="PTHR10656:SF42">
    <property type="entry name" value="CYCLIC GMP-AMP SYNTHASE-LIKE PROTEIN-RELATED"/>
    <property type="match status" value="1"/>
</dbReference>
<dbReference type="InterPro" id="IPR046903">
    <property type="entry name" value="Mab-21-like_nuc_Trfase"/>
</dbReference>
<dbReference type="SMR" id="A0A9J7MRE1"/>
<dbReference type="InterPro" id="IPR046906">
    <property type="entry name" value="Mab-21_HhH/H2TH-like"/>
</dbReference>
<accession>A0A9J7MRE1</accession>
<evidence type="ECO:0000256" key="2">
    <source>
        <dbReference type="ARBA" id="ARBA00008307"/>
    </source>
</evidence>
<dbReference type="AlphaFoldDB" id="A0A9J7MRE1"/>
<name>A0A9J7MRE1_BRAFL</name>
<dbReference type="GO" id="GO:0046872">
    <property type="term" value="F:metal ion binding"/>
    <property type="evidence" value="ECO:0007669"/>
    <property type="project" value="UniProtKB-KW"/>
</dbReference>
<sequence>MVIETAVTILRVAVTTCVGFLMTAFAGWLIYLYLTGSDADADKHKRRNDRCQDRSNAEPERHAKDKAEVRLPKPAERQMTRDDEYRRSVNNVPERRHGYQDRPNDEPESSAVLLTAVAAGAALFLGGLMSYRHWRSVDDDNDDDERFHELRESAVPHRPVQEFCGYARGGNYRVGGNFLPESPSNPVKRSVVPDWCEDLSLTEQLKVYHEKKLKLDDEQTKCAEELVRRYIGAIIDSVKEQIDAGRPQRANRCRIEYTGSMYEGTKFGQPDEFDIMVVIDGSEDVEGEEMTPGYARLQAWQHPHRFSRCLDGYQNINPTKMLDWFYGLVQRGVNKVSSATWSPVSLSVSRHGPAVMVNINERYGLSIDVDLVLCIQLDQTYYVAKPYKPYADEPPDWSLRYDPAMLWRQSFSVYETRMISRIDRANECRRDCLRVLKSVFRREPGLDKFTSFHLKTVLLRMCQEEDQWQSSKMGDRFLDLLRRIESCLRDRRLPHFYLPELNLLDGIRRETIENMRFRIKRLIDSEHERNRVLSLGFRQ</sequence>
<keyword evidence="13" id="KW-1185">Reference proteome</keyword>
<keyword evidence="7" id="KW-0067">ATP-binding</keyword>
<organism evidence="13 14">
    <name type="scientific">Branchiostoma floridae</name>
    <name type="common">Florida lancelet</name>
    <name type="synonym">Amphioxus</name>
    <dbReference type="NCBI Taxonomy" id="7739"/>
    <lineage>
        <taxon>Eukaryota</taxon>
        <taxon>Metazoa</taxon>
        <taxon>Chordata</taxon>
        <taxon>Cephalochordata</taxon>
        <taxon>Leptocardii</taxon>
        <taxon>Amphioxiformes</taxon>
        <taxon>Branchiostomatidae</taxon>
        <taxon>Branchiostoma</taxon>
    </lineage>
</organism>
<evidence type="ECO:0000256" key="9">
    <source>
        <dbReference type="SAM" id="MobiDB-lite"/>
    </source>
</evidence>
<protein>
    <submittedName>
        <fullName evidence="14">Cyclic GMP-AMP synthase-like</fullName>
    </submittedName>
</protein>
<keyword evidence="6" id="KW-0547">Nucleotide-binding</keyword>
<feature type="transmembrane region" description="Helical" evidence="10">
    <location>
        <begin position="12"/>
        <end position="34"/>
    </location>
</feature>
<keyword evidence="5" id="KW-0479">Metal-binding</keyword>
<evidence type="ECO:0000313" key="14">
    <source>
        <dbReference type="RefSeq" id="XP_035676276.1"/>
    </source>
</evidence>
<dbReference type="Pfam" id="PF20266">
    <property type="entry name" value="Mab-21_C"/>
    <property type="match status" value="1"/>
</dbReference>
<dbReference type="PANTHER" id="PTHR10656">
    <property type="entry name" value="CELL FATE DETERMINING PROTEIN MAB21-RELATED"/>
    <property type="match status" value="1"/>
</dbReference>
<keyword evidence="8" id="KW-0460">Magnesium</keyword>
<keyword evidence="10" id="KW-1133">Transmembrane helix</keyword>
<reference evidence="14" key="2">
    <citation type="submission" date="2025-08" db="UniProtKB">
        <authorList>
            <consortium name="RefSeq"/>
        </authorList>
    </citation>
    <scope>IDENTIFICATION</scope>
    <source>
        <strain evidence="14">S238N-H82</strain>
        <tissue evidence="14">Testes</tissue>
    </source>
</reference>
<evidence type="ECO:0000256" key="7">
    <source>
        <dbReference type="ARBA" id="ARBA00022840"/>
    </source>
</evidence>
<dbReference type="InterPro" id="IPR024810">
    <property type="entry name" value="MAB21L/cGLR"/>
</dbReference>
<dbReference type="OrthoDB" id="6054650at2759"/>
<dbReference type="Gene3D" id="3.30.460.90">
    <property type="match status" value="1"/>
</dbReference>
<evidence type="ECO:0000256" key="5">
    <source>
        <dbReference type="ARBA" id="ARBA00022723"/>
    </source>
</evidence>
<dbReference type="Pfam" id="PF03281">
    <property type="entry name" value="Mab-21"/>
    <property type="match status" value="1"/>
</dbReference>
<evidence type="ECO:0000256" key="10">
    <source>
        <dbReference type="SAM" id="Phobius"/>
    </source>
</evidence>
<dbReference type="SMART" id="SM01265">
    <property type="entry name" value="Mab-21"/>
    <property type="match status" value="1"/>
</dbReference>
<dbReference type="RefSeq" id="XP_035676276.1">
    <property type="nucleotide sequence ID" value="XM_035820383.1"/>
</dbReference>
<reference evidence="13" key="1">
    <citation type="journal article" date="2020" name="Nat. Ecol. Evol.">
        <title>Deeply conserved synteny resolves early events in vertebrate evolution.</title>
        <authorList>
            <person name="Simakov O."/>
            <person name="Marletaz F."/>
            <person name="Yue J.X."/>
            <person name="O'Connell B."/>
            <person name="Jenkins J."/>
            <person name="Brandt A."/>
            <person name="Calef R."/>
            <person name="Tung C.H."/>
            <person name="Huang T.K."/>
            <person name="Schmutz J."/>
            <person name="Satoh N."/>
            <person name="Yu J.K."/>
            <person name="Putnam N.H."/>
            <person name="Green R.E."/>
            <person name="Rokhsar D.S."/>
        </authorList>
    </citation>
    <scope>NUCLEOTIDE SEQUENCE [LARGE SCALE GENOMIC DNA]</scope>
    <source>
        <strain evidence="13">S238N-H82</strain>
    </source>
</reference>
<comment type="cofactor">
    <cofactor evidence="1">
        <name>Mg(2+)</name>
        <dbReference type="ChEBI" id="CHEBI:18420"/>
    </cofactor>
</comment>
<dbReference type="Proteomes" id="UP000001554">
    <property type="component" value="Chromosome 5"/>
</dbReference>
<proteinExistence type="inferred from homology"/>
<gene>
    <name evidence="14" type="primary">LOC118415656</name>
</gene>
<keyword evidence="4" id="KW-0548">Nucleotidyltransferase</keyword>
<dbReference type="GeneID" id="118415656"/>
<dbReference type="Gene3D" id="1.10.1410.40">
    <property type="match status" value="1"/>
</dbReference>
<evidence type="ECO:0000256" key="6">
    <source>
        <dbReference type="ARBA" id="ARBA00022741"/>
    </source>
</evidence>
<dbReference type="OMA" id="VNINERY"/>
<feature type="domain" description="Mab-21-like HhH/H2TH-like" evidence="12">
    <location>
        <begin position="428"/>
        <end position="520"/>
    </location>
</feature>
<keyword evidence="10" id="KW-0472">Membrane</keyword>
<dbReference type="GO" id="GO:0005524">
    <property type="term" value="F:ATP binding"/>
    <property type="evidence" value="ECO:0007669"/>
    <property type="project" value="UniProtKB-KW"/>
</dbReference>
<keyword evidence="10" id="KW-0812">Transmembrane</keyword>
<dbReference type="KEGG" id="bfo:118415656"/>
<dbReference type="GO" id="GO:0016779">
    <property type="term" value="F:nucleotidyltransferase activity"/>
    <property type="evidence" value="ECO:0007669"/>
    <property type="project" value="UniProtKB-KW"/>
</dbReference>
<evidence type="ECO:0000256" key="8">
    <source>
        <dbReference type="ARBA" id="ARBA00022842"/>
    </source>
</evidence>
<evidence type="ECO:0000256" key="4">
    <source>
        <dbReference type="ARBA" id="ARBA00022695"/>
    </source>
</evidence>
<feature type="domain" description="Mab-21-like nucleotidyltransferase" evidence="11">
    <location>
        <begin position="261"/>
        <end position="419"/>
    </location>
</feature>
<evidence type="ECO:0000313" key="13">
    <source>
        <dbReference type="Proteomes" id="UP000001554"/>
    </source>
</evidence>
<keyword evidence="3" id="KW-0808">Transferase</keyword>